<name>A0A221FNC4_SERMA</name>
<proteinExistence type="inferred from homology"/>
<dbReference type="InterPro" id="IPR030935">
    <property type="entry name" value="PBSX_Proteobac"/>
</dbReference>
<evidence type="ECO:0000313" key="2">
    <source>
        <dbReference type="EMBL" id="SUI71794.1"/>
    </source>
</evidence>
<evidence type="ECO:0000313" key="3">
    <source>
        <dbReference type="Proteomes" id="UP000254765"/>
    </source>
</evidence>
<dbReference type="RefSeq" id="WP_033640705.1">
    <property type="nucleotide sequence ID" value="NZ_CAMIQS010000002.1"/>
</dbReference>
<dbReference type="PIRSF" id="PIRSF018494">
    <property type="entry name" value="PBSX_VPQ"/>
    <property type="match status" value="1"/>
</dbReference>
<dbReference type="AlphaFoldDB" id="A0A221FNC4"/>
<reference evidence="2 3" key="1">
    <citation type="submission" date="2018-06" db="EMBL/GenBank/DDBJ databases">
        <authorList>
            <consortium name="Pathogen Informatics"/>
            <person name="Doyle S."/>
        </authorList>
    </citation>
    <scope>NUCLEOTIDE SEQUENCE [LARGE SCALE GENOMIC DNA]</scope>
    <source>
        <strain evidence="2 3">NCTC10211</strain>
    </source>
</reference>
<evidence type="ECO:0000256" key="1">
    <source>
        <dbReference type="ARBA" id="ARBA00006799"/>
    </source>
</evidence>
<dbReference type="Proteomes" id="UP000254765">
    <property type="component" value="Unassembled WGS sequence"/>
</dbReference>
<dbReference type="NCBIfam" id="TIGR01540">
    <property type="entry name" value="portal_PBSX"/>
    <property type="match status" value="1"/>
</dbReference>
<comment type="similarity">
    <text evidence="1">Belongs to the phage portal family. PBSX subfamily.</text>
</comment>
<protein>
    <submittedName>
        <fullName evidence="2">Phage portal protein, PBSX family</fullName>
    </submittedName>
</protein>
<dbReference type="Pfam" id="PF04860">
    <property type="entry name" value="Phage_portal"/>
    <property type="match status" value="1"/>
</dbReference>
<organism evidence="2 3">
    <name type="scientific">Serratia marcescens</name>
    <dbReference type="NCBI Taxonomy" id="615"/>
    <lineage>
        <taxon>Bacteria</taxon>
        <taxon>Pseudomonadati</taxon>
        <taxon>Pseudomonadota</taxon>
        <taxon>Gammaproteobacteria</taxon>
        <taxon>Enterobacterales</taxon>
        <taxon>Yersiniaceae</taxon>
        <taxon>Serratia</taxon>
    </lineage>
</organism>
<accession>A0A221FNC4</accession>
<sequence length="351" mass="39233">MSKRKSPRQRQQPAADTQLDLATELQKLPGLSTFSFDGPWPVSSSYDLLDSMYCADNGRYYDTPISWYGLARQFGHASWHQSALIFKRNVLAGCFIPHKLLSRQAFSAFAMDWVVFGNAYLELRRNVLGGPLALHHTLAKYTRRGSDLDTYWFIQAGLDDYQFPTGAVCHVINPDIHQEIYGMPEYFAGLLSANLSHSADTFRKLYYDNGSHAGCIVYVNSAIADQESLDKLKKTLTDTRRGGAFKNILLHAPNGGKDSVQILPFSQISAKDEFLGVKSATRDDILAAHRVPPQLMGAMPEGNGTFGDVEKAARVFAINELTPIMEAMKHVNDWMGEEVIRFNPYALLDVE</sequence>
<dbReference type="EMBL" id="UGYK01000002">
    <property type="protein sequence ID" value="SUI71794.1"/>
    <property type="molecule type" value="Genomic_DNA"/>
</dbReference>
<dbReference type="InterPro" id="IPR006944">
    <property type="entry name" value="Phage/GTA_portal"/>
</dbReference>
<gene>
    <name evidence="2" type="ORF">NCTC10211_04542</name>
</gene>
<dbReference type="InterPro" id="IPR006430">
    <property type="entry name" value="Phage_portal_PBSX"/>
</dbReference>